<feature type="transmembrane region" description="Helical" evidence="5">
    <location>
        <begin position="259"/>
        <end position="285"/>
    </location>
</feature>
<gene>
    <name evidence="7" type="ORF">QE152_g12868</name>
</gene>
<dbReference type="InterPro" id="IPR036259">
    <property type="entry name" value="MFS_trans_sf"/>
</dbReference>
<dbReference type="GO" id="GO:0022857">
    <property type="term" value="F:transmembrane transporter activity"/>
    <property type="evidence" value="ECO:0007669"/>
    <property type="project" value="InterPro"/>
</dbReference>
<dbReference type="PANTHER" id="PTHR23507">
    <property type="entry name" value="ZGC:174356"/>
    <property type="match status" value="1"/>
</dbReference>
<sequence length="462" mass="51363">MLRAVLKWFGSRAEFLVFFTFFSYLITAPIGTNFVIYRTCYTVLDFNQSACAKLGTKDTDEETQAMEKTVQPYANMITMTQSALTLIVPTILCLFIGPWSDRNGRKPIMLFTILGFIIRGIVTLIVALIDNLSPWYLLIGNVPAAMFGGIAPLMMAVICFITDVTTEENRGFRMGMVDAMMALGMLLGTLCSSFVFEAGGYVLIYGLDLLINILACLYARFIIRESIPENLADEPIFTFENIKNMFRATFRRRENYGRAILLTTFCVSTISIFVLTADSSVLFLFLREKLHWDLQHYTLYSSVTSLAGIVGTFVGVGLLNKLLKIPETPLMIVGCLSYLGSSMFQGFAVQDWYIYAAAGIRSFYGIINPMGRSLISKLLSKEETGKVFAIAVTLDSVIAVIGGPIYTIVYNNTIDTNAGIFNFVSAGMCVIAIVLVIVVMVIQRRQRTAHSYTSLLVNPDEE</sequence>
<feature type="transmembrane region" description="Helical" evidence="5">
    <location>
        <begin position="202"/>
        <end position="223"/>
    </location>
</feature>
<dbReference type="SUPFAM" id="SSF103473">
    <property type="entry name" value="MFS general substrate transporter"/>
    <property type="match status" value="1"/>
</dbReference>
<feature type="transmembrane region" description="Helical" evidence="5">
    <location>
        <begin position="297"/>
        <end position="318"/>
    </location>
</feature>
<dbReference type="GO" id="GO:0016020">
    <property type="term" value="C:membrane"/>
    <property type="evidence" value="ECO:0007669"/>
    <property type="project" value="UniProtKB-SubCell"/>
</dbReference>
<feature type="transmembrane region" description="Helical" evidence="5">
    <location>
        <begin position="354"/>
        <end position="375"/>
    </location>
</feature>
<feature type="transmembrane region" description="Helical" evidence="5">
    <location>
        <begin position="420"/>
        <end position="442"/>
    </location>
</feature>
<evidence type="ECO:0000256" key="4">
    <source>
        <dbReference type="ARBA" id="ARBA00023136"/>
    </source>
</evidence>
<evidence type="ECO:0000256" key="1">
    <source>
        <dbReference type="ARBA" id="ARBA00004141"/>
    </source>
</evidence>
<feature type="transmembrane region" description="Helical" evidence="5">
    <location>
        <begin position="174"/>
        <end position="196"/>
    </location>
</feature>
<comment type="subcellular location">
    <subcellularLocation>
        <location evidence="1">Membrane</location>
        <topology evidence="1">Multi-pass membrane protein</topology>
    </subcellularLocation>
</comment>
<dbReference type="InterPro" id="IPR020846">
    <property type="entry name" value="MFS_dom"/>
</dbReference>
<feature type="transmembrane region" description="Helical" evidence="5">
    <location>
        <begin position="387"/>
        <end position="408"/>
    </location>
</feature>
<feature type="transmembrane region" description="Helical" evidence="5">
    <location>
        <begin position="108"/>
        <end position="129"/>
    </location>
</feature>
<dbReference type="PROSITE" id="PS50850">
    <property type="entry name" value="MFS"/>
    <property type="match status" value="1"/>
</dbReference>
<protein>
    <submittedName>
        <fullName evidence="7">Major Facilitator Superfamily</fullName>
    </submittedName>
</protein>
<dbReference type="Proteomes" id="UP001458880">
    <property type="component" value="Unassembled WGS sequence"/>
</dbReference>
<dbReference type="AlphaFoldDB" id="A0AAW1LGI5"/>
<dbReference type="InterPro" id="IPR011701">
    <property type="entry name" value="MFS"/>
</dbReference>
<dbReference type="Pfam" id="PF07690">
    <property type="entry name" value="MFS_1"/>
    <property type="match status" value="1"/>
</dbReference>
<evidence type="ECO:0000313" key="7">
    <source>
        <dbReference type="EMBL" id="KAK9732371.1"/>
    </source>
</evidence>
<keyword evidence="4 5" id="KW-0472">Membrane</keyword>
<comment type="caution">
    <text evidence="7">The sequence shown here is derived from an EMBL/GenBank/DDBJ whole genome shotgun (WGS) entry which is preliminary data.</text>
</comment>
<name>A0AAW1LGI5_POPJA</name>
<feature type="transmembrane region" description="Helical" evidence="5">
    <location>
        <begin position="76"/>
        <end position="96"/>
    </location>
</feature>
<accession>A0AAW1LGI5</accession>
<evidence type="ECO:0000256" key="5">
    <source>
        <dbReference type="SAM" id="Phobius"/>
    </source>
</evidence>
<feature type="transmembrane region" description="Helical" evidence="5">
    <location>
        <begin position="135"/>
        <end position="162"/>
    </location>
</feature>
<reference evidence="7 8" key="1">
    <citation type="journal article" date="2024" name="BMC Genomics">
        <title>De novo assembly and annotation of Popillia japonica's genome with initial clues to its potential as an invasive pest.</title>
        <authorList>
            <person name="Cucini C."/>
            <person name="Boschi S."/>
            <person name="Funari R."/>
            <person name="Cardaioli E."/>
            <person name="Iannotti N."/>
            <person name="Marturano G."/>
            <person name="Paoli F."/>
            <person name="Bruttini M."/>
            <person name="Carapelli A."/>
            <person name="Frati F."/>
            <person name="Nardi F."/>
        </authorList>
    </citation>
    <scope>NUCLEOTIDE SEQUENCE [LARGE SCALE GENOMIC DNA]</scope>
    <source>
        <strain evidence="7">DMR45628</strain>
    </source>
</reference>
<evidence type="ECO:0000259" key="6">
    <source>
        <dbReference type="PROSITE" id="PS50850"/>
    </source>
</evidence>
<evidence type="ECO:0000313" key="8">
    <source>
        <dbReference type="Proteomes" id="UP001458880"/>
    </source>
</evidence>
<dbReference type="PANTHER" id="PTHR23507:SF39">
    <property type="entry name" value="GH23453P-RELATED"/>
    <property type="match status" value="1"/>
</dbReference>
<proteinExistence type="predicted"/>
<evidence type="ECO:0000256" key="3">
    <source>
        <dbReference type="ARBA" id="ARBA00022989"/>
    </source>
</evidence>
<feature type="domain" description="Major facilitator superfamily (MFS) profile" evidence="6">
    <location>
        <begin position="26"/>
        <end position="444"/>
    </location>
</feature>
<feature type="transmembrane region" description="Helical" evidence="5">
    <location>
        <begin position="15"/>
        <end position="37"/>
    </location>
</feature>
<keyword evidence="3 5" id="KW-1133">Transmembrane helix</keyword>
<keyword evidence="2 5" id="KW-0812">Transmembrane</keyword>
<evidence type="ECO:0000256" key="2">
    <source>
        <dbReference type="ARBA" id="ARBA00022692"/>
    </source>
</evidence>
<dbReference type="Gene3D" id="1.20.1250.20">
    <property type="entry name" value="MFS general substrate transporter like domains"/>
    <property type="match status" value="1"/>
</dbReference>
<feature type="transmembrane region" description="Helical" evidence="5">
    <location>
        <begin position="330"/>
        <end position="348"/>
    </location>
</feature>
<keyword evidence="8" id="KW-1185">Reference proteome</keyword>
<organism evidence="7 8">
    <name type="scientific">Popillia japonica</name>
    <name type="common">Japanese beetle</name>
    <dbReference type="NCBI Taxonomy" id="7064"/>
    <lineage>
        <taxon>Eukaryota</taxon>
        <taxon>Metazoa</taxon>
        <taxon>Ecdysozoa</taxon>
        <taxon>Arthropoda</taxon>
        <taxon>Hexapoda</taxon>
        <taxon>Insecta</taxon>
        <taxon>Pterygota</taxon>
        <taxon>Neoptera</taxon>
        <taxon>Endopterygota</taxon>
        <taxon>Coleoptera</taxon>
        <taxon>Polyphaga</taxon>
        <taxon>Scarabaeiformia</taxon>
        <taxon>Scarabaeidae</taxon>
        <taxon>Rutelinae</taxon>
        <taxon>Popillia</taxon>
    </lineage>
</organism>
<dbReference type="EMBL" id="JASPKY010000119">
    <property type="protein sequence ID" value="KAK9732371.1"/>
    <property type="molecule type" value="Genomic_DNA"/>
</dbReference>